<dbReference type="InterPro" id="IPR013766">
    <property type="entry name" value="Thioredoxin_domain"/>
</dbReference>
<accession>A0A1J4KH88</accession>
<organism evidence="2 3">
    <name type="scientific">Tritrichomonas foetus</name>
    <dbReference type="NCBI Taxonomy" id="1144522"/>
    <lineage>
        <taxon>Eukaryota</taxon>
        <taxon>Metamonada</taxon>
        <taxon>Parabasalia</taxon>
        <taxon>Tritrichomonadida</taxon>
        <taxon>Tritrichomonadidae</taxon>
        <taxon>Tritrichomonas</taxon>
    </lineage>
</organism>
<name>A0A1J4KH88_9EUKA</name>
<dbReference type="PROSITE" id="PS00194">
    <property type="entry name" value="THIOREDOXIN_1"/>
    <property type="match status" value="1"/>
</dbReference>
<keyword evidence="3" id="KW-1185">Reference proteome</keyword>
<reference evidence="2" key="1">
    <citation type="submission" date="2016-10" db="EMBL/GenBank/DDBJ databases">
        <authorList>
            <person name="Benchimol M."/>
            <person name="Almeida L.G."/>
            <person name="Vasconcelos A.T."/>
            <person name="Perreira-Neves A."/>
            <person name="Rosa I.A."/>
            <person name="Tasca T."/>
            <person name="Bogo M.R."/>
            <person name="de Souza W."/>
        </authorList>
    </citation>
    <scope>NUCLEOTIDE SEQUENCE [LARGE SCALE GENOMIC DNA]</scope>
    <source>
        <strain evidence="2">K</strain>
    </source>
</reference>
<feature type="domain" description="Thioredoxin" evidence="1">
    <location>
        <begin position="54"/>
        <end position="120"/>
    </location>
</feature>
<dbReference type="GO" id="GO:0015035">
    <property type="term" value="F:protein-disulfide reductase activity"/>
    <property type="evidence" value="ECO:0007669"/>
    <property type="project" value="TreeGrafter"/>
</dbReference>
<dbReference type="PANTHER" id="PTHR45815">
    <property type="entry name" value="PROTEIN DISULFIDE-ISOMERASE A6"/>
    <property type="match status" value="1"/>
</dbReference>
<sequence length="234" mass="26519">MQNFFNFPFKLFQRFGTKMFLSLVTVALSTTFPPNILHLTDLPPNDGTGYFVMIHSDGCGHCDRLAPTFSKAAELGEGFATWAELNCHINQTACKELRIEGVPRLFYFLNGRIHVFEGMQLSRIIVNWASNFVNNTAIEVNAENYTETEKAAFLFTNKPEIPKIWAGVERAFNNSAIKFYVSRDQELLAKLGQKTFPGVYVKNGAEVKEFTGKLQIHDLKLFLKSTFGEKSEEL</sequence>
<proteinExistence type="predicted"/>
<dbReference type="InterPro" id="IPR036249">
    <property type="entry name" value="Thioredoxin-like_sf"/>
</dbReference>
<dbReference type="PANTHER" id="PTHR45815:SF3">
    <property type="entry name" value="PROTEIN DISULFIDE-ISOMERASE A6"/>
    <property type="match status" value="1"/>
</dbReference>
<gene>
    <name evidence="2" type="ORF">TRFO_22265</name>
</gene>
<dbReference type="CDD" id="cd02961">
    <property type="entry name" value="PDI_a_family"/>
    <property type="match status" value="1"/>
</dbReference>
<dbReference type="AlphaFoldDB" id="A0A1J4KH88"/>
<protein>
    <recommendedName>
        <fullName evidence="1">Thioredoxin domain-containing protein</fullName>
    </recommendedName>
</protein>
<dbReference type="VEuPathDB" id="TrichDB:TRFO_22265"/>
<dbReference type="Gene3D" id="3.40.30.10">
    <property type="entry name" value="Glutaredoxin"/>
    <property type="match status" value="1"/>
</dbReference>
<dbReference type="OrthoDB" id="72053at2759"/>
<dbReference type="Pfam" id="PF00085">
    <property type="entry name" value="Thioredoxin"/>
    <property type="match status" value="1"/>
</dbReference>
<comment type="caution">
    <text evidence="2">The sequence shown here is derived from an EMBL/GenBank/DDBJ whole genome shotgun (WGS) entry which is preliminary data.</text>
</comment>
<dbReference type="SUPFAM" id="SSF52833">
    <property type="entry name" value="Thioredoxin-like"/>
    <property type="match status" value="1"/>
</dbReference>
<dbReference type="InterPro" id="IPR017937">
    <property type="entry name" value="Thioredoxin_CS"/>
</dbReference>
<dbReference type="GeneID" id="94837164"/>
<dbReference type="Proteomes" id="UP000179807">
    <property type="component" value="Unassembled WGS sequence"/>
</dbReference>
<dbReference type="GO" id="GO:0034976">
    <property type="term" value="P:response to endoplasmic reticulum stress"/>
    <property type="evidence" value="ECO:0007669"/>
    <property type="project" value="TreeGrafter"/>
</dbReference>
<evidence type="ECO:0000313" key="3">
    <source>
        <dbReference type="Proteomes" id="UP000179807"/>
    </source>
</evidence>
<evidence type="ECO:0000259" key="1">
    <source>
        <dbReference type="Pfam" id="PF00085"/>
    </source>
</evidence>
<dbReference type="RefSeq" id="XP_068362150.1">
    <property type="nucleotide sequence ID" value="XM_068502460.1"/>
</dbReference>
<dbReference type="GO" id="GO:0005788">
    <property type="term" value="C:endoplasmic reticulum lumen"/>
    <property type="evidence" value="ECO:0007669"/>
    <property type="project" value="TreeGrafter"/>
</dbReference>
<dbReference type="EMBL" id="MLAK01000651">
    <property type="protein sequence ID" value="OHT09014.1"/>
    <property type="molecule type" value="Genomic_DNA"/>
</dbReference>
<evidence type="ECO:0000313" key="2">
    <source>
        <dbReference type="EMBL" id="OHT09014.1"/>
    </source>
</evidence>